<dbReference type="Pfam" id="PF12156">
    <property type="entry name" value="ATPase-cat_bd"/>
    <property type="match status" value="1"/>
</dbReference>
<evidence type="ECO:0000256" key="4">
    <source>
        <dbReference type="ARBA" id="ARBA00022475"/>
    </source>
</evidence>
<keyword evidence="18" id="KW-1185">Reference proteome</keyword>
<evidence type="ECO:0000256" key="7">
    <source>
        <dbReference type="ARBA" id="ARBA00022723"/>
    </source>
</evidence>
<sequence>MTDHDSCFHCGLPVPEQLDLSVTYQSQPRRVCCAGCQAVAQSIIDAGLDNYYRHRTAQAQQAALPPPELLEQLKLYDLPEVQQGFVATRPDQCREAVLMFGGMTCAACAWLIEQKLLRLSGMEKVELNYGSGRARVVWNDDVLKLSQVMLAVRETGYSAEPYDAEKRDTAAQKQRRGMLIRIAVAGLASMQTMMLALPTYLDENIETSFVQVLHWGAFVMVLPAMFYAATPFYQGAWRDLKNRRSGMDTPVALALTLTFAAGVYALFSHAGQGMYFESLAMFVFFLLVGRFMEQSTRHKAGDAAERLVRLVPAFCHRLPDYPHSRRSEEAAVAALQSGDILLIRAGETVPVDGEVLAGESETDEAMLTGENLPVAKRTGDKVTAGTLNTAAELIVRAEQTGAHTRLAHIVRLLDRALSQKPRLAEMAQRYASGFTLSLIVMAIPTFLGWWWYADAGTALWVTVSLLVITCPCALSLATPAALAASTARLAKSGVLLTRGHVLETLPAITDVVFDKTGTLTRAAFRITESHFAESANADLATAAAQALEQHSEHPIARAFALLPTPACTVNVNGSVQNRVGYGVSARLQIQGEENQWHLGRADFVAQTPLPAAWQQAAENGTVVFLSKDGQWQAMFVLEDQIRSDAESVLAQLHAQGLHTHLLSGDRRAAVAAAAEQTGMGAFYAEATPEDKLAYVHDLQAQGKRVLMLGDGINDAPVLAAADVSVAVAGSADVARDGADVLLLQDDLSLLPQLLQQARRTQRIIRQNLWWATAYNLLVVPLAVCGWVKPWGAALGMSASSLLVVWNALRLRKGGKNI</sequence>
<dbReference type="STRING" id="1121352.GCA_000620925_00430"/>
<name>A0A3P2ABU6_9NEIS</name>
<evidence type="ECO:0000313" key="18">
    <source>
        <dbReference type="Proteomes" id="UP000269923"/>
    </source>
</evidence>
<dbReference type="InterPro" id="IPR023299">
    <property type="entry name" value="ATPase_P-typ_cyto_dom_N"/>
</dbReference>
<dbReference type="InterPro" id="IPR059000">
    <property type="entry name" value="ATPase_P-type_domA"/>
</dbReference>
<feature type="transmembrane region" description="Helical" evidence="15">
    <location>
        <begin position="430"/>
        <end position="452"/>
    </location>
</feature>
<feature type="transmembrane region" description="Helical" evidence="15">
    <location>
        <begin position="273"/>
        <end position="292"/>
    </location>
</feature>
<organism evidence="17 18">
    <name type="scientific">Conchiformibius steedae</name>
    <dbReference type="NCBI Taxonomy" id="153493"/>
    <lineage>
        <taxon>Bacteria</taxon>
        <taxon>Pseudomonadati</taxon>
        <taxon>Pseudomonadota</taxon>
        <taxon>Betaproteobacteria</taxon>
        <taxon>Neisseriales</taxon>
        <taxon>Neisseriaceae</taxon>
        <taxon>Conchiformibius</taxon>
    </lineage>
</organism>
<dbReference type="InterPro" id="IPR008250">
    <property type="entry name" value="ATPase_P-typ_transduc_dom_A_sf"/>
</dbReference>
<dbReference type="NCBIfam" id="TIGR01511">
    <property type="entry name" value="ATPase-IB1_Cu"/>
    <property type="match status" value="1"/>
</dbReference>
<keyword evidence="10" id="KW-0460">Magnesium</keyword>
<evidence type="ECO:0000256" key="1">
    <source>
        <dbReference type="ARBA" id="ARBA00004651"/>
    </source>
</evidence>
<dbReference type="EMBL" id="RQYC01000001">
    <property type="protein sequence ID" value="RRD91670.1"/>
    <property type="molecule type" value="Genomic_DNA"/>
</dbReference>
<dbReference type="Pfam" id="PF00702">
    <property type="entry name" value="Hydrolase"/>
    <property type="match status" value="1"/>
</dbReference>
<comment type="caution">
    <text evidence="17">The sequence shown here is derived from an EMBL/GenBank/DDBJ whole genome shotgun (WGS) entry which is preliminary data.</text>
</comment>
<proteinExistence type="inferred from homology"/>
<dbReference type="NCBIfam" id="TIGR01494">
    <property type="entry name" value="ATPase_P-type"/>
    <property type="match status" value="1"/>
</dbReference>
<protein>
    <submittedName>
        <fullName evidence="17">Heavy metal translocating P-type ATPase</fullName>
    </submittedName>
</protein>
<dbReference type="GO" id="GO:0005507">
    <property type="term" value="F:copper ion binding"/>
    <property type="evidence" value="ECO:0007669"/>
    <property type="project" value="TreeGrafter"/>
</dbReference>
<feature type="transmembrane region" description="Helical" evidence="15">
    <location>
        <begin position="250"/>
        <end position="267"/>
    </location>
</feature>
<dbReference type="PRINTS" id="PR00119">
    <property type="entry name" value="CATATPASE"/>
</dbReference>
<dbReference type="SFLD" id="SFLDF00027">
    <property type="entry name" value="p-type_atpase"/>
    <property type="match status" value="1"/>
</dbReference>
<dbReference type="GO" id="GO:0055070">
    <property type="term" value="P:copper ion homeostasis"/>
    <property type="evidence" value="ECO:0007669"/>
    <property type="project" value="TreeGrafter"/>
</dbReference>
<dbReference type="PROSITE" id="PS50846">
    <property type="entry name" value="HMA_2"/>
    <property type="match status" value="1"/>
</dbReference>
<evidence type="ECO:0000256" key="3">
    <source>
        <dbReference type="ARBA" id="ARBA00022448"/>
    </source>
</evidence>
<comment type="similarity">
    <text evidence="2 15">Belongs to the cation transport ATPase (P-type) (TC 3.A.3) family. Type IB subfamily.</text>
</comment>
<evidence type="ECO:0000256" key="9">
    <source>
        <dbReference type="ARBA" id="ARBA00022840"/>
    </source>
</evidence>
<dbReference type="InterPro" id="IPR006121">
    <property type="entry name" value="HMA_dom"/>
</dbReference>
<evidence type="ECO:0000256" key="5">
    <source>
        <dbReference type="ARBA" id="ARBA00022553"/>
    </source>
</evidence>
<dbReference type="Gene3D" id="2.70.150.10">
    <property type="entry name" value="Calcium-transporting ATPase, cytoplasmic transduction domain A"/>
    <property type="match status" value="1"/>
</dbReference>
<evidence type="ECO:0000256" key="8">
    <source>
        <dbReference type="ARBA" id="ARBA00022741"/>
    </source>
</evidence>
<dbReference type="SFLD" id="SFLDS00003">
    <property type="entry name" value="Haloacid_Dehalogenase"/>
    <property type="match status" value="1"/>
</dbReference>
<dbReference type="Proteomes" id="UP000269923">
    <property type="component" value="Unassembled WGS sequence"/>
</dbReference>
<dbReference type="GO" id="GO:0005886">
    <property type="term" value="C:plasma membrane"/>
    <property type="evidence" value="ECO:0007669"/>
    <property type="project" value="UniProtKB-SubCell"/>
</dbReference>
<dbReference type="SFLD" id="SFLDG00002">
    <property type="entry name" value="C1.7:_P-type_atpase_like"/>
    <property type="match status" value="1"/>
</dbReference>
<dbReference type="Pfam" id="PF00122">
    <property type="entry name" value="E1-E2_ATPase"/>
    <property type="match status" value="1"/>
</dbReference>
<dbReference type="PANTHER" id="PTHR43520">
    <property type="entry name" value="ATP7, ISOFORM B"/>
    <property type="match status" value="1"/>
</dbReference>
<dbReference type="SUPFAM" id="SSF81660">
    <property type="entry name" value="Metal cation-transporting ATPase, ATP-binding domain N"/>
    <property type="match status" value="1"/>
</dbReference>
<evidence type="ECO:0000256" key="6">
    <source>
        <dbReference type="ARBA" id="ARBA00022692"/>
    </source>
</evidence>
<keyword evidence="3" id="KW-0813">Transport</keyword>
<dbReference type="InterPro" id="IPR021993">
    <property type="entry name" value="ATPase-cat-bd"/>
</dbReference>
<feature type="transmembrane region" description="Helical" evidence="15">
    <location>
        <begin position="458"/>
        <end position="482"/>
    </location>
</feature>
<keyword evidence="6 15" id="KW-0812">Transmembrane</keyword>
<dbReference type="Gene3D" id="3.40.1110.10">
    <property type="entry name" value="Calcium-transporting ATPase, cytoplasmic domain N"/>
    <property type="match status" value="1"/>
</dbReference>
<feature type="transmembrane region" description="Helical" evidence="15">
    <location>
        <begin position="789"/>
        <end position="808"/>
    </location>
</feature>
<feature type="transmembrane region" description="Helical" evidence="15">
    <location>
        <begin position="212"/>
        <end position="229"/>
    </location>
</feature>
<gene>
    <name evidence="17" type="ORF">EII21_01205</name>
</gene>
<comment type="subcellular location">
    <subcellularLocation>
        <location evidence="1">Cell membrane</location>
        <topology evidence="1">Multi-pass membrane protein</topology>
    </subcellularLocation>
</comment>
<keyword evidence="11" id="KW-1278">Translocase</keyword>
<keyword evidence="7 15" id="KW-0479">Metal-binding</keyword>
<evidence type="ECO:0000313" key="17">
    <source>
        <dbReference type="EMBL" id="RRD91670.1"/>
    </source>
</evidence>
<dbReference type="InterPro" id="IPR023214">
    <property type="entry name" value="HAD_sf"/>
</dbReference>
<dbReference type="OrthoDB" id="8552908at2"/>
<evidence type="ECO:0000256" key="14">
    <source>
        <dbReference type="ARBA" id="ARBA00023136"/>
    </source>
</evidence>
<feature type="transmembrane region" description="Helical" evidence="15">
    <location>
        <begin position="179"/>
        <end position="200"/>
    </location>
</feature>
<dbReference type="CDD" id="cd00371">
    <property type="entry name" value="HMA"/>
    <property type="match status" value="1"/>
</dbReference>
<dbReference type="FunFam" id="2.70.150.10:FF:000002">
    <property type="entry name" value="Copper-transporting ATPase 1, putative"/>
    <property type="match status" value="1"/>
</dbReference>
<dbReference type="InterPro" id="IPR027256">
    <property type="entry name" value="P-typ_ATPase_IB"/>
</dbReference>
<keyword evidence="8 15" id="KW-0547">Nucleotide-binding</keyword>
<dbReference type="InterPro" id="IPR036412">
    <property type="entry name" value="HAD-like_sf"/>
</dbReference>
<dbReference type="PROSITE" id="PS00154">
    <property type="entry name" value="ATPASE_E1_E2"/>
    <property type="match status" value="1"/>
</dbReference>
<dbReference type="NCBIfam" id="TIGR01525">
    <property type="entry name" value="ATPase-IB_hvy"/>
    <property type="match status" value="1"/>
</dbReference>
<feature type="domain" description="HMA" evidence="16">
    <location>
        <begin position="94"/>
        <end position="160"/>
    </location>
</feature>
<keyword evidence="12 15" id="KW-1133">Transmembrane helix</keyword>
<keyword evidence="13" id="KW-0406">Ion transport</keyword>
<dbReference type="GO" id="GO:0005524">
    <property type="term" value="F:ATP binding"/>
    <property type="evidence" value="ECO:0007669"/>
    <property type="project" value="UniProtKB-UniRule"/>
</dbReference>
<dbReference type="GO" id="GO:0016887">
    <property type="term" value="F:ATP hydrolysis activity"/>
    <property type="evidence" value="ECO:0007669"/>
    <property type="project" value="InterPro"/>
</dbReference>
<evidence type="ECO:0000259" key="16">
    <source>
        <dbReference type="PROSITE" id="PS50846"/>
    </source>
</evidence>
<dbReference type="InterPro" id="IPR036163">
    <property type="entry name" value="HMA_dom_sf"/>
</dbReference>
<dbReference type="Pfam" id="PF00403">
    <property type="entry name" value="HMA"/>
    <property type="match status" value="1"/>
</dbReference>
<dbReference type="Gene3D" id="3.30.70.100">
    <property type="match status" value="1"/>
</dbReference>
<dbReference type="InterPro" id="IPR001757">
    <property type="entry name" value="P_typ_ATPase"/>
</dbReference>
<keyword evidence="4 15" id="KW-1003">Cell membrane</keyword>
<dbReference type="PANTHER" id="PTHR43520:SF5">
    <property type="entry name" value="CATION-TRANSPORTING P-TYPE ATPASE-RELATED"/>
    <property type="match status" value="1"/>
</dbReference>
<reference evidence="17 18" key="1">
    <citation type="submission" date="2018-11" db="EMBL/GenBank/DDBJ databases">
        <title>Genomes From Bacteria Associated with the Canine Oral Cavity: a Test Case for Automated Genome-Based Taxonomic Assignment.</title>
        <authorList>
            <person name="Coil D.A."/>
            <person name="Jospin G."/>
            <person name="Darling A.E."/>
            <person name="Wallis C."/>
            <person name="Davis I.J."/>
            <person name="Harris S."/>
            <person name="Eisen J.A."/>
            <person name="Holcombe L.J."/>
            <person name="O'Flynn C."/>
        </authorList>
    </citation>
    <scope>NUCLEOTIDE SEQUENCE [LARGE SCALE GENOMIC DNA]</scope>
    <source>
        <strain evidence="17 18">COT-280</strain>
    </source>
</reference>
<evidence type="ECO:0000256" key="10">
    <source>
        <dbReference type="ARBA" id="ARBA00022842"/>
    </source>
</evidence>
<dbReference type="InterPro" id="IPR044492">
    <property type="entry name" value="P_typ_ATPase_HD_dom"/>
</dbReference>
<dbReference type="SUPFAM" id="SSF81665">
    <property type="entry name" value="Calcium ATPase, transmembrane domain M"/>
    <property type="match status" value="1"/>
</dbReference>
<evidence type="ECO:0000256" key="12">
    <source>
        <dbReference type="ARBA" id="ARBA00022989"/>
    </source>
</evidence>
<evidence type="ECO:0000256" key="11">
    <source>
        <dbReference type="ARBA" id="ARBA00022967"/>
    </source>
</evidence>
<dbReference type="AlphaFoldDB" id="A0A3P2ABU6"/>
<dbReference type="SUPFAM" id="SSF56784">
    <property type="entry name" value="HAD-like"/>
    <property type="match status" value="1"/>
</dbReference>
<dbReference type="PRINTS" id="PR00943">
    <property type="entry name" value="CUATPASE"/>
</dbReference>
<keyword evidence="9 15" id="KW-0067">ATP-binding</keyword>
<keyword evidence="14 15" id="KW-0472">Membrane</keyword>
<accession>A0A3P2ABU6</accession>
<dbReference type="CDD" id="cd02079">
    <property type="entry name" value="P-type_ATPase_HM"/>
    <property type="match status" value="1"/>
</dbReference>
<evidence type="ECO:0000256" key="2">
    <source>
        <dbReference type="ARBA" id="ARBA00006024"/>
    </source>
</evidence>
<evidence type="ECO:0000256" key="15">
    <source>
        <dbReference type="RuleBase" id="RU362081"/>
    </source>
</evidence>
<dbReference type="Gene3D" id="3.40.50.1000">
    <property type="entry name" value="HAD superfamily/HAD-like"/>
    <property type="match status" value="1"/>
</dbReference>
<dbReference type="InterPro" id="IPR018303">
    <property type="entry name" value="ATPase_P-typ_P_site"/>
</dbReference>
<evidence type="ECO:0000256" key="13">
    <source>
        <dbReference type="ARBA" id="ARBA00023065"/>
    </source>
</evidence>
<dbReference type="RefSeq" id="WP_124793855.1">
    <property type="nucleotide sequence ID" value="NZ_RQYC01000001.1"/>
</dbReference>
<dbReference type="SUPFAM" id="SSF55008">
    <property type="entry name" value="HMA, heavy metal-associated domain"/>
    <property type="match status" value="1"/>
</dbReference>
<dbReference type="InterPro" id="IPR023298">
    <property type="entry name" value="ATPase_P-typ_TM_dom_sf"/>
</dbReference>
<dbReference type="GO" id="GO:0043682">
    <property type="term" value="F:P-type divalent copper transporter activity"/>
    <property type="evidence" value="ECO:0007669"/>
    <property type="project" value="TreeGrafter"/>
</dbReference>
<feature type="transmembrane region" description="Helical" evidence="15">
    <location>
        <begin position="767"/>
        <end position="783"/>
    </location>
</feature>
<dbReference type="SUPFAM" id="SSF81653">
    <property type="entry name" value="Calcium ATPase, transduction domain A"/>
    <property type="match status" value="1"/>
</dbReference>
<keyword evidence="5" id="KW-0597">Phosphoprotein</keyword>